<organism evidence="5 6">
    <name type="scientific">Desulfovibrio fairfieldensis</name>
    <dbReference type="NCBI Taxonomy" id="44742"/>
    <lineage>
        <taxon>Bacteria</taxon>
        <taxon>Pseudomonadati</taxon>
        <taxon>Thermodesulfobacteriota</taxon>
        <taxon>Desulfovibrionia</taxon>
        <taxon>Desulfovibrionales</taxon>
        <taxon>Desulfovibrionaceae</taxon>
        <taxon>Desulfovibrio</taxon>
    </lineage>
</organism>
<dbReference type="RefSeq" id="WP_062251650.1">
    <property type="nucleotide sequence ID" value="NZ_CP014229.1"/>
</dbReference>
<dbReference type="GO" id="GO:0043565">
    <property type="term" value="F:sequence-specific DNA binding"/>
    <property type="evidence" value="ECO:0007669"/>
    <property type="project" value="InterPro"/>
</dbReference>
<dbReference type="PROSITE" id="PS00041">
    <property type="entry name" value="HTH_ARAC_FAMILY_1"/>
    <property type="match status" value="1"/>
</dbReference>
<dbReference type="SUPFAM" id="SSF51182">
    <property type="entry name" value="RmlC-like cupins"/>
    <property type="match status" value="1"/>
</dbReference>
<dbReference type="Gene3D" id="1.10.10.60">
    <property type="entry name" value="Homeodomain-like"/>
    <property type="match status" value="2"/>
</dbReference>
<dbReference type="GO" id="GO:0003700">
    <property type="term" value="F:DNA-binding transcription factor activity"/>
    <property type="evidence" value="ECO:0007669"/>
    <property type="project" value="InterPro"/>
</dbReference>
<dbReference type="AlphaFoldDB" id="A0A0X8JI94"/>
<dbReference type="STRING" id="44742.AXF13_03410"/>
<feature type="domain" description="HTH araC/xylS-type" evidence="4">
    <location>
        <begin position="175"/>
        <end position="247"/>
    </location>
</feature>
<dbReference type="PANTHER" id="PTHR46796:SF2">
    <property type="entry name" value="TRANSCRIPTIONAL REGULATORY PROTEIN"/>
    <property type="match status" value="1"/>
</dbReference>
<dbReference type="SUPFAM" id="SSF46689">
    <property type="entry name" value="Homeodomain-like"/>
    <property type="match status" value="1"/>
</dbReference>
<accession>A0A0X8JI94</accession>
<dbReference type="SMART" id="SM00342">
    <property type="entry name" value="HTH_ARAC"/>
    <property type="match status" value="1"/>
</dbReference>
<gene>
    <name evidence="5" type="ORF">AXF13_03410</name>
</gene>
<proteinExistence type="predicted"/>
<dbReference type="InterPro" id="IPR011051">
    <property type="entry name" value="RmlC_Cupin_sf"/>
</dbReference>
<keyword evidence="2" id="KW-0238">DNA-binding</keyword>
<dbReference type="InterPro" id="IPR050204">
    <property type="entry name" value="AraC_XylS_family_regulators"/>
</dbReference>
<dbReference type="KEGG" id="dfi:AXF13_03410"/>
<dbReference type="EMBL" id="CP014229">
    <property type="protein sequence ID" value="AMD89234.1"/>
    <property type="molecule type" value="Genomic_DNA"/>
</dbReference>
<keyword evidence="3" id="KW-0804">Transcription</keyword>
<keyword evidence="6" id="KW-1185">Reference proteome</keyword>
<evidence type="ECO:0000313" key="5">
    <source>
        <dbReference type="EMBL" id="AMD89234.1"/>
    </source>
</evidence>
<evidence type="ECO:0000256" key="2">
    <source>
        <dbReference type="ARBA" id="ARBA00023125"/>
    </source>
</evidence>
<dbReference type="InterPro" id="IPR018062">
    <property type="entry name" value="HTH_AraC-typ_CS"/>
</dbReference>
<dbReference type="PANTHER" id="PTHR46796">
    <property type="entry name" value="HTH-TYPE TRANSCRIPTIONAL ACTIVATOR RHAS-RELATED"/>
    <property type="match status" value="1"/>
</dbReference>
<evidence type="ECO:0000313" key="6">
    <source>
        <dbReference type="Proteomes" id="UP000069241"/>
    </source>
</evidence>
<dbReference type="InterPro" id="IPR018060">
    <property type="entry name" value="HTH_AraC"/>
</dbReference>
<evidence type="ECO:0000256" key="1">
    <source>
        <dbReference type="ARBA" id="ARBA00023015"/>
    </source>
</evidence>
<sequence>MRQPELTFHIAREAGLEMVFSRGSALRYPEHTHVASCTLTLVRRGVVCLRRGRTECVYPRGSVYAVARHEPHSPAYSDDFDCVSLCIDLQRCAALRREALKRVCAEYCGLLREKGLLRPEDAGALLTGLNTLLPETGMPVRDGRPPLHPAVSASLRRFELPEEEGADTAPPANELSPFHFIRRFRRELGLTPHKYLVQSRVRAARHLLAHAPSIADLAARLGFCDQSHLDRCFKRALGVSPKAYREACIFWENWG</sequence>
<evidence type="ECO:0000259" key="4">
    <source>
        <dbReference type="PROSITE" id="PS01124"/>
    </source>
</evidence>
<name>A0A0X8JI94_9BACT</name>
<evidence type="ECO:0000256" key="3">
    <source>
        <dbReference type="ARBA" id="ARBA00023163"/>
    </source>
</evidence>
<keyword evidence="1" id="KW-0805">Transcription regulation</keyword>
<dbReference type="Pfam" id="PF12833">
    <property type="entry name" value="HTH_18"/>
    <property type="match status" value="1"/>
</dbReference>
<dbReference type="PROSITE" id="PS01124">
    <property type="entry name" value="HTH_ARAC_FAMILY_2"/>
    <property type="match status" value="1"/>
</dbReference>
<reference evidence="6" key="1">
    <citation type="submission" date="2016-02" db="EMBL/GenBank/DDBJ databases">
        <authorList>
            <person name="Holder M.E."/>
            <person name="Ajami N.J."/>
            <person name="Petrosino J.F."/>
        </authorList>
    </citation>
    <scope>NUCLEOTIDE SEQUENCE [LARGE SCALE GENOMIC DNA]</scope>
    <source>
        <strain evidence="6">CCUG 45958</strain>
    </source>
</reference>
<protein>
    <submittedName>
        <fullName evidence="5">XRE family transcriptional regulator</fullName>
    </submittedName>
</protein>
<dbReference type="Proteomes" id="UP000069241">
    <property type="component" value="Chromosome"/>
</dbReference>
<dbReference type="InterPro" id="IPR009057">
    <property type="entry name" value="Homeodomain-like_sf"/>
</dbReference>